<dbReference type="InterPro" id="IPR002125">
    <property type="entry name" value="CMP_dCMP_dom"/>
</dbReference>
<dbReference type="InterPro" id="IPR016193">
    <property type="entry name" value="Cytidine_deaminase-like"/>
</dbReference>
<protein>
    <recommendedName>
        <fullName evidence="1">CMP/dCMP-type deaminase domain-containing protein</fullName>
    </recommendedName>
</protein>
<sequence length="132" mass="13931">MSAIITISDDLRKKLADKAKDASHKSNLPQSVGAAVMARNGTIYQGAWYEQSTGSAHRSALSAALGNFLASGGETVIAVAVYCPDGFEGPGDECRRLVKEFGNNIEFVSVFDNYIQTGAATRNAIGSEDRAA</sequence>
<keyword evidence="3" id="KW-1185">Reference proteome</keyword>
<dbReference type="Gene3D" id="3.40.140.10">
    <property type="entry name" value="Cytidine Deaminase, domain 2"/>
    <property type="match status" value="1"/>
</dbReference>
<name>A0ABP8MS22_9BACT</name>
<dbReference type="CDD" id="cd01283">
    <property type="entry name" value="cytidine_deaminase"/>
    <property type="match status" value="1"/>
</dbReference>
<feature type="domain" description="CMP/dCMP-type deaminase" evidence="1">
    <location>
        <begin position="7"/>
        <end position="128"/>
    </location>
</feature>
<dbReference type="SUPFAM" id="SSF53927">
    <property type="entry name" value="Cytidine deaminase-like"/>
    <property type="match status" value="1"/>
</dbReference>
<evidence type="ECO:0000313" key="3">
    <source>
        <dbReference type="Proteomes" id="UP001501410"/>
    </source>
</evidence>
<proteinExistence type="predicted"/>
<dbReference type="Proteomes" id="UP001501410">
    <property type="component" value="Unassembled WGS sequence"/>
</dbReference>
<organism evidence="2 3">
    <name type="scientific">Rurimicrobium arvi</name>
    <dbReference type="NCBI Taxonomy" id="2049916"/>
    <lineage>
        <taxon>Bacteria</taxon>
        <taxon>Pseudomonadati</taxon>
        <taxon>Bacteroidota</taxon>
        <taxon>Chitinophagia</taxon>
        <taxon>Chitinophagales</taxon>
        <taxon>Chitinophagaceae</taxon>
        <taxon>Rurimicrobium</taxon>
    </lineage>
</organism>
<dbReference type="EMBL" id="BAABEZ010000022">
    <property type="protein sequence ID" value="GAA4453367.1"/>
    <property type="molecule type" value="Genomic_DNA"/>
</dbReference>
<gene>
    <name evidence="2" type="ORF">GCM10023092_13580</name>
</gene>
<evidence type="ECO:0000313" key="2">
    <source>
        <dbReference type="EMBL" id="GAA4453367.1"/>
    </source>
</evidence>
<reference evidence="3" key="1">
    <citation type="journal article" date="2019" name="Int. J. Syst. Evol. Microbiol.">
        <title>The Global Catalogue of Microorganisms (GCM) 10K type strain sequencing project: providing services to taxonomists for standard genome sequencing and annotation.</title>
        <authorList>
            <consortium name="The Broad Institute Genomics Platform"/>
            <consortium name="The Broad Institute Genome Sequencing Center for Infectious Disease"/>
            <person name="Wu L."/>
            <person name="Ma J."/>
        </authorList>
    </citation>
    <scope>NUCLEOTIDE SEQUENCE [LARGE SCALE GENOMIC DNA]</scope>
    <source>
        <strain evidence="3">JCM 31921</strain>
    </source>
</reference>
<evidence type="ECO:0000259" key="1">
    <source>
        <dbReference type="PROSITE" id="PS51747"/>
    </source>
</evidence>
<accession>A0ABP8MS22</accession>
<dbReference type="RefSeq" id="WP_344824408.1">
    <property type="nucleotide sequence ID" value="NZ_BAABEZ010000022.1"/>
</dbReference>
<dbReference type="PROSITE" id="PS51747">
    <property type="entry name" value="CYT_DCMP_DEAMINASES_2"/>
    <property type="match status" value="1"/>
</dbReference>
<comment type="caution">
    <text evidence="2">The sequence shown here is derived from an EMBL/GenBank/DDBJ whole genome shotgun (WGS) entry which is preliminary data.</text>
</comment>